<dbReference type="EMBL" id="PGOL01000021">
    <property type="protein sequence ID" value="PKI79016.1"/>
    <property type="molecule type" value="Genomic_DNA"/>
</dbReference>
<dbReference type="Proteomes" id="UP000233551">
    <property type="component" value="Unassembled WGS sequence"/>
</dbReference>
<accession>A0A2I0LFL9</accession>
<gene>
    <name evidence="1" type="ORF">CRG98_000589</name>
</gene>
<sequence length="73" mass="7757">MTKVDKDQATSVVTLWLKQGSAFLREESVETPSLGVESHQSSFSSQLILGRAGPGSLGAPILGRPLGHRSVRP</sequence>
<name>A0A2I0LFL9_PUNGR</name>
<evidence type="ECO:0000313" key="1">
    <source>
        <dbReference type="EMBL" id="PKI79016.1"/>
    </source>
</evidence>
<keyword evidence="2" id="KW-1185">Reference proteome</keyword>
<comment type="caution">
    <text evidence="1">The sequence shown here is derived from an EMBL/GenBank/DDBJ whole genome shotgun (WGS) entry which is preliminary data.</text>
</comment>
<evidence type="ECO:0000313" key="2">
    <source>
        <dbReference type="Proteomes" id="UP000233551"/>
    </source>
</evidence>
<protein>
    <submittedName>
        <fullName evidence="1">Uncharacterized protein</fullName>
    </submittedName>
</protein>
<organism evidence="1 2">
    <name type="scientific">Punica granatum</name>
    <name type="common">Pomegranate</name>
    <dbReference type="NCBI Taxonomy" id="22663"/>
    <lineage>
        <taxon>Eukaryota</taxon>
        <taxon>Viridiplantae</taxon>
        <taxon>Streptophyta</taxon>
        <taxon>Embryophyta</taxon>
        <taxon>Tracheophyta</taxon>
        <taxon>Spermatophyta</taxon>
        <taxon>Magnoliopsida</taxon>
        <taxon>eudicotyledons</taxon>
        <taxon>Gunneridae</taxon>
        <taxon>Pentapetalae</taxon>
        <taxon>rosids</taxon>
        <taxon>malvids</taxon>
        <taxon>Myrtales</taxon>
        <taxon>Lythraceae</taxon>
        <taxon>Punica</taxon>
    </lineage>
</organism>
<dbReference type="AlphaFoldDB" id="A0A2I0LFL9"/>
<reference evidence="1 2" key="1">
    <citation type="submission" date="2017-11" db="EMBL/GenBank/DDBJ databases">
        <title>De-novo sequencing of pomegranate (Punica granatum L.) genome.</title>
        <authorList>
            <person name="Akparov Z."/>
            <person name="Amiraslanov A."/>
            <person name="Hajiyeva S."/>
            <person name="Abbasov M."/>
            <person name="Kaur K."/>
            <person name="Hamwieh A."/>
            <person name="Solovyev V."/>
            <person name="Salamov A."/>
            <person name="Braich B."/>
            <person name="Kosarev P."/>
            <person name="Mahmoud A."/>
            <person name="Hajiyev E."/>
            <person name="Babayeva S."/>
            <person name="Izzatullayeva V."/>
            <person name="Mammadov A."/>
            <person name="Mammadov A."/>
            <person name="Sharifova S."/>
            <person name="Ojaghi J."/>
            <person name="Eynullazada K."/>
            <person name="Bayramov B."/>
            <person name="Abdulazimova A."/>
            <person name="Shahmuradov I."/>
        </authorList>
    </citation>
    <scope>NUCLEOTIDE SEQUENCE [LARGE SCALE GENOMIC DNA]</scope>
    <source>
        <strain evidence="2">cv. AG2017</strain>
        <tissue evidence="1">Leaf</tissue>
    </source>
</reference>
<proteinExistence type="predicted"/>